<dbReference type="GO" id="GO:0032259">
    <property type="term" value="P:methylation"/>
    <property type="evidence" value="ECO:0007669"/>
    <property type="project" value="UniProtKB-KW"/>
</dbReference>
<evidence type="ECO:0000256" key="3">
    <source>
        <dbReference type="ARBA" id="ARBA00022603"/>
    </source>
</evidence>
<accession>A0A146M402</accession>
<evidence type="ECO:0000256" key="4">
    <source>
        <dbReference type="ARBA" id="ARBA00022679"/>
    </source>
</evidence>
<reference evidence="10" key="1">
    <citation type="journal article" date="2016" name="Gigascience">
        <title>De novo construction of an expanded transcriptome assembly for the western tarnished plant bug, Lygus hesperus.</title>
        <authorList>
            <person name="Tassone E.E."/>
            <person name="Geib S.M."/>
            <person name="Hall B."/>
            <person name="Fabrick J.A."/>
            <person name="Brent C.S."/>
            <person name="Hull J.J."/>
        </authorList>
    </citation>
    <scope>NUCLEOTIDE SEQUENCE</scope>
</reference>
<evidence type="ECO:0000256" key="8">
    <source>
        <dbReference type="SAM" id="MobiDB-lite"/>
    </source>
</evidence>
<dbReference type="InterPro" id="IPR002877">
    <property type="entry name" value="RNA_MeTrfase_FtsJ_dom"/>
</dbReference>
<feature type="binding site" evidence="7">
    <location>
        <position position="246"/>
    </location>
    <ligand>
        <name>S-adenosyl-L-methionine</name>
        <dbReference type="ChEBI" id="CHEBI:59789"/>
    </ligand>
</feature>
<name>A0A146M402_LYGHE</name>
<comment type="catalytic activity">
    <reaction evidence="6">
        <text>a 5'-end (N(7)-methyl 5'-triphosphoguanosine)-(2'-O-methyl-ribonucleoside)-(ribonucleotide) in mRNA + S-adenosyl-L-methionine = a 5'-end (N(7)-methyl 5'-triphosphoguanosine)-(2'-O-methyl-ribonucleoside)-(2'-O-methyl-ribonucleotide) in mRNA + S-adenosyl-L-homocysteine + H(+)</text>
        <dbReference type="Rhea" id="RHEA:67024"/>
        <dbReference type="Rhea" id="RHEA-COMP:17169"/>
        <dbReference type="Rhea" id="RHEA-COMP:17170"/>
        <dbReference type="ChEBI" id="CHEBI:15378"/>
        <dbReference type="ChEBI" id="CHEBI:57856"/>
        <dbReference type="ChEBI" id="CHEBI:59789"/>
        <dbReference type="ChEBI" id="CHEBI:167612"/>
        <dbReference type="ChEBI" id="CHEBI:167614"/>
        <dbReference type="EC" id="2.1.1.296"/>
    </reaction>
</comment>
<evidence type="ECO:0000256" key="6">
    <source>
        <dbReference type="ARBA" id="ARBA00049477"/>
    </source>
</evidence>
<evidence type="ECO:0000256" key="7">
    <source>
        <dbReference type="PROSITE-ProRule" id="PRU00946"/>
    </source>
</evidence>
<dbReference type="GO" id="GO:0005737">
    <property type="term" value="C:cytoplasm"/>
    <property type="evidence" value="ECO:0007669"/>
    <property type="project" value="TreeGrafter"/>
</dbReference>
<proteinExistence type="predicted"/>
<dbReference type="InterPro" id="IPR029063">
    <property type="entry name" value="SAM-dependent_MTases_sf"/>
</dbReference>
<dbReference type="GO" id="GO:0006370">
    <property type="term" value="P:7-methylguanosine mRNA capping"/>
    <property type="evidence" value="ECO:0007669"/>
    <property type="project" value="TreeGrafter"/>
</dbReference>
<evidence type="ECO:0000256" key="5">
    <source>
        <dbReference type="ARBA" id="ARBA00022691"/>
    </source>
</evidence>
<evidence type="ECO:0000313" key="10">
    <source>
        <dbReference type="EMBL" id="JAQ13995.1"/>
    </source>
</evidence>
<feature type="binding site" evidence="7">
    <location>
        <position position="178"/>
    </location>
    <ligand>
        <name>S-adenosyl-L-methionine</name>
        <dbReference type="ChEBI" id="CHEBI:59789"/>
    </ligand>
</feature>
<keyword evidence="4 7" id="KW-0808">Transferase</keyword>
<dbReference type="Pfam" id="PF01728">
    <property type="entry name" value="FtsJ"/>
    <property type="match status" value="1"/>
</dbReference>
<evidence type="ECO:0000313" key="11">
    <source>
        <dbReference type="EMBL" id="JAQ16107.1"/>
    </source>
</evidence>
<dbReference type="AlphaFoldDB" id="A0A146M402"/>
<dbReference type="PROSITE" id="PS51614">
    <property type="entry name" value="SAM_MT_ADRIFT"/>
    <property type="match status" value="1"/>
</dbReference>
<sequence>MDFPGADLSTTSSSSRSRVPEYHRGNNDYLTRKEKNEIEHEIRQHLSKRYDLDDDYLYALPSVFFSDPPWQEESLHKLKNDLNTVKSKLNNYDLERWHAHTTNTNFAGFVIPTVRKLKPELLTQAWCKFYDILESFPVLPAEAIKTGVLNSIHLCEAPGAFIASLNHNLALNYPHIKWEWRANTLNPYYEGNPLQRMINDDRFLMKTSDNWIFGEDFTGNICQRVNLEHLTKTARDIGPIHIVTADGSFDCTDDPAEQEGKVVPLLYCETTAALSILAPGGSFVLKIFTIFECQTVCLLYLLRCSFKKMSIYKPTVSKEGNSELYVVCLGFLGMEPRESLLNELSTRMEDAATGMVMFRKDDVNASFLSEIERCSTFFTGIQIRVIERNIQLYQDGFSSKDRKILARIKKSISELFVENLCLRPLPDDGYMLGKQAFYKRGLHFSPRDDTGTFADRQYLKDTDTTALLEYYKAKLYGMHYSWPTENEVLWLENSELQAAECTPKIFVKRGKPFKTVLSSRFCTGNLLIVFNDVLNNTTPVISYDFWAESSTSFFTSSSSMNCLAYNEFKMVDVRDKPWISDYHIAQTESLRALCPVLVELKKGSNFVFVGLPLLTQFNVGLVFLLARNFKKVGFPYPRELGNCIVFQDLQSTDFSDLLDVLKEDVQNLALISLVDITALGDEYLKTVTLFNQVLLRKTSLVMAHNL</sequence>
<dbReference type="InterPro" id="IPR050851">
    <property type="entry name" value="mRNA_Cap_2O-Ribose_MeTrfase"/>
</dbReference>
<feature type="region of interest" description="Disordered" evidence="8">
    <location>
        <begin position="1"/>
        <end position="29"/>
    </location>
</feature>
<feature type="compositionally biased region" description="Basic and acidic residues" evidence="8">
    <location>
        <begin position="18"/>
        <end position="29"/>
    </location>
</feature>
<gene>
    <name evidence="10" type="primary">ftsjd1_1</name>
    <name evidence="11" type="synonym">ftsjd1_0</name>
    <name evidence="11" type="ORF">g.66195</name>
    <name evidence="10" type="ORF">g.66196</name>
</gene>
<feature type="binding site" evidence="7">
    <location>
        <position position="159"/>
    </location>
    <ligand>
        <name>S-adenosyl-L-methionine</name>
        <dbReference type="ChEBI" id="CHEBI:59789"/>
    </ligand>
</feature>
<dbReference type="GO" id="GO:0004483">
    <property type="term" value="F:methyltransferase cap1 activity"/>
    <property type="evidence" value="ECO:0007669"/>
    <property type="project" value="TreeGrafter"/>
</dbReference>
<evidence type="ECO:0000256" key="2">
    <source>
        <dbReference type="ARBA" id="ARBA00021134"/>
    </source>
</evidence>
<dbReference type="EC" id="2.1.1.296" evidence="1"/>
<dbReference type="Gene3D" id="3.40.50.12760">
    <property type="match status" value="1"/>
</dbReference>
<dbReference type="PANTHER" id="PTHR16121">
    <property type="entry name" value="CAP-SPECIFIC MRNA (NUCLEOSIDE-2'-O-)-METHYLTRANSFERASE 1-RELATED"/>
    <property type="match status" value="1"/>
</dbReference>
<evidence type="ECO:0000256" key="1">
    <source>
        <dbReference type="ARBA" id="ARBA00012770"/>
    </source>
</evidence>
<evidence type="ECO:0000259" key="9">
    <source>
        <dbReference type="PROSITE" id="PS51614"/>
    </source>
</evidence>
<organism evidence="10">
    <name type="scientific">Lygus hesperus</name>
    <name type="common">Western plant bug</name>
    <dbReference type="NCBI Taxonomy" id="30085"/>
    <lineage>
        <taxon>Eukaryota</taxon>
        <taxon>Metazoa</taxon>
        <taxon>Ecdysozoa</taxon>
        <taxon>Arthropoda</taxon>
        <taxon>Hexapoda</taxon>
        <taxon>Insecta</taxon>
        <taxon>Pterygota</taxon>
        <taxon>Neoptera</taxon>
        <taxon>Paraneoptera</taxon>
        <taxon>Hemiptera</taxon>
        <taxon>Heteroptera</taxon>
        <taxon>Panheteroptera</taxon>
        <taxon>Cimicomorpha</taxon>
        <taxon>Miridae</taxon>
        <taxon>Mirini</taxon>
        <taxon>Lygus</taxon>
    </lineage>
</organism>
<feature type="domain" description="Adrift-type SAM-dependent 2'-O-MTase" evidence="9">
    <location>
        <begin position="120"/>
        <end position="333"/>
    </location>
</feature>
<protein>
    <recommendedName>
        <fullName evidence="2">Cap-specific mRNA (nucleoside-2'-O-)-methyltransferase 2</fullName>
        <ecNumber evidence="1">2.1.1.296</ecNumber>
    </recommendedName>
</protein>
<dbReference type="EMBL" id="GDHC01004634">
    <property type="protein sequence ID" value="JAQ13995.1"/>
    <property type="molecule type" value="Transcribed_RNA"/>
</dbReference>
<feature type="active site" description="Proton acceptor" evidence="7">
    <location>
        <position position="286"/>
    </location>
</feature>
<dbReference type="GO" id="GO:0120550">
    <property type="term" value="F:methyltransferase cap2 activity"/>
    <property type="evidence" value="ECO:0007669"/>
    <property type="project" value="UniProtKB-EC"/>
</dbReference>
<keyword evidence="5 7" id="KW-0949">S-adenosyl-L-methionine</keyword>
<dbReference type="GO" id="GO:0005634">
    <property type="term" value="C:nucleus"/>
    <property type="evidence" value="ECO:0007669"/>
    <property type="project" value="UniProtKB-ARBA"/>
</dbReference>
<dbReference type="EMBL" id="GDHC01002522">
    <property type="protein sequence ID" value="JAQ16107.1"/>
    <property type="molecule type" value="Transcribed_RNA"/>
</dbReference>
<dbReference type="SUPFAM" id="SSF53335">
    <property type="entry name" value="S-adenosyl-L-methionine-dependent methyltransferases"/>
    <property type="match status" value="1"/>
</dbReference>
<dbReference type="PANTHER" id="PTHR16121:SF2">
    <property type="entry name" value="CAP-SPECIFIC MRNA (NUCLEOSIDE-2'-O-)-METHYLTRANSFERASE 2"/>
    <property type="match status" value="1"/>
</dbReference>
<keyword evidence="3 7" id="KW-0489">Methyltransferase</keyword>
<dbReference type="InterPro" id="IPR025807">
    <property type="entry name" value="Adrift-typ_MeTrfase"/>
</dbReference>